<keyword evidence="2" id="KW-1185">Reference proteome</keyword>
<organism evidence="1 2">
    <name type="scientific">Lichenibacterium minor</name>
    <dbReference type="NCBI Taxonomy" id="2316528"/>
    <lineage>
        <taxon>Bacteria</taxon>
        <taxon>Pseudomonadati</taxon>
        <taxon>Pseudomonadota</taxon>
        <taxon>Alphaproteobacteria</taxon>
        <taxon>Hyphomicrobiales</taxon>
        <taxon>Lichenihabitantaceae</taxon>
        <taxon>Lichenibacterium</taxon>
    </lineage>
</organism>
<evidence type="ECO:0000313" key="1">
    <source>
        <dbReference type="EMBL" id="RYC32782.1"/>
    </source>
</evidence>
<dbReference type="GO" id="GO:0016740">
    <property type="term" value="F:transferase activity"/>
    <property type="evidence" value="ECO:0007669"/>
    <property type="project" value="UniProtKB-KW"/>
</dbReference>
<reference evidence="1 2" key="2">
    <citation type="submission" date="2019-02" db="EMBL/GenBank/DDBJ databases">
        <title>'Lichenibacterium ramalinii' gen. nov. sp. nov., 'Lichenibacterium minor' gen. nov. sp. nov.</title>
        <authorList>
            <person name="Pankratov T."/>
        </authorList>
    </citation>
    <scope>NUCLEOTIDE SEQUENCE [LARGE SCALE GENOMIC DNA]</scope>
    <source>
        <strain evidence="1 2">RmlP026</strain>
    </source>
</reference>
<name>A0A4Q2U8M0_9HYPH</name>
<dbReference type="EMBL" id="QYBB01000005">
    <property type="protein sequence ID" value="RYC32782.1"/>
    <property type="molecule type" value="Genomic_DNA"/>
</dbReference>
<proteinExistence type="predicted"/>
<accession>A0A4Q2U8M0</accession>
<reference evidence="1 2" key="1">
    <citation type="submission" date="2018-12" db="EMBL/GenBank/DDBJ databases">
        <authorList>
            <person name="Grouzdev D.S."/>
            <person name="Krutkina M.S."/>
        </authorList>
    </citation>
    <scope>NUCLEOTIDE SEQUENCE [LARGE SCALE GENOMIC DNA]</scope>
    <source>
        <strain evidence="1 2">RmlP026</strain>
    </source>
</reference>
<dbReference type="OrthoDB" id="8264632at2"/>
<dbReference type="Gene3D" id="3.40.630.30">
    <property type="match status" value="1"/>
</dbReference>
<comment type="caution">
    <text evidence="1">The sequence shown here is derived from an EMBL/GenBank/DDBJ whole genome shotgun (WGS) entry which is preliminary data.</text>
</comment>
<evidence type="ECO:0000313" key="2">
    <source>
        <dbReference type="Proteomes" id="UP000290759"/>
    </source>
</evidence>
<dbReference type="Proteomes" id="UP000290759">
    <property type="component" value="Unassembled WGS sequence"/>
</dbReference>
<dbReference type="RefSeq" id="WP_129224805.1">
    <property type="nucleotide sequence ID" value="NZ_QYBB01000005.1"/>
</dbReference>
<protein>
    <submittedName>
        <fullName evidence="1">GNAT family N-acetyltransferase</fullName>
    </submittedName>
</protein>
<gene>
    <name evidence="1" type="ORF">D3273_06775</name>
</gene>
<dbReference type="InterPro" id="IPR016181">
    <property type="entry name" value="Acyl_CoA_acyltransferase"/>
</dbReference>
<dbReference type="SUPFAM" id="SSF55729">
    <property type="entry name" value="Acyl-CoA N-acyltransferases (Nat)"/>
    <property type="match status" value="1"/>
</dbReference>
<keyword evidence="1" id="KW-0808">Transferase</keyword>
<sequence length="327" mass="34687">MTAAAPLAAPTSPAPPDAVSVRIESATDHAETAALAAEAFAAEAGRFTPEGLRWLYRDAYGEGATVLAAYAGPRKVGHLALLHQTVTVDGRPEPAVALVDVFVLEAFRSLATLVGLYRAAEAACRERGVRLILSVPNAMAADVNARILRLAEAARLDVRVGVGGLPVPGVPVVSHRVADLGAERGRRILAPFCGGTQTGLGWTAERLWGRLGRPGAGYALHVGERLLAVSARRRARGAPHALICALLPRHGTTVGRRDVAAVTSAACRLQRRPLFAYAGINDAVPLPGLLLPGRLRPSPMVLQMRDLRRDAAPFRMQRFEAIDFDLA</sequence>
<dbReference type="AlphaFoldDB" id="A0A4Q2U8M0"/>